<dbReference type="RefSeq" id="WP_145180936.1">
    <property type="nucleotide sequence ID" value="NZ_CP036266.1"/>
</dbReference>
<gene>
    <name evidence="2" type="ORF">HG66A1_07930</name>
</gene>
<keyword evidence="1" id="KW-0472">Membrane</keyword>
<keyword evidence="3" id="KW-1185">Reference proteome</keyword>
<feature type="transmembrane region" description="Helical" evidence="1">
    <location>
        <begin position="59"/>
        <end position="85"/>
    </location>
</feature>
<proteinExistence type="predicted"/>
<evidence type="ECO:0000256" key="1">
    <source>
        <dbReference type="SAM" id="Phobius"/>
    </source>
</evidence>
<name>A0A517PI46_9PLAN</name>
<accession>A0A517PI46</accession>
<dbReference type="OrthoDB" id="264451at2"/>
<feature type="transmembrane region" description="Helical" evidence="1">
    <location>
        <begin position="189"/>
        <end position="208"/>
    </location>
</feature>
<keyword evidence="1" id="KW-1133">Transmembrane helix</keyword>
<dbReference type="EMBL" id="CP036266">
    <property type="protein sequence ID" value="QDT19029.1"/>
    <property type="molecule type" value="Genomic_DNA"/>
</dbReference>
<feature type="transmembrane region" description="Helical" evidence="1">
    <location>
        <begin position="97"/>
        <end position="116"/>
    </location>
</feature>
<feature type="transmembrane region" description="Helical" evidence="1">
    <location>
        <begin position="122"/>
        <end position="143"/>
    </location>
</feature>
<feature type="transmembrane region" description="Helical" evidence="1">
    <location>
        <begin position="163"/>
        <end position="183"/>
    </location>
</feature>
<feature type="transmembrane region" description="Helical" evidence="1">
    <location>
        <begin position="33"/>
        <end position="53"/>
    </location>
</feature>
<protein>
    <submittedName>
        <fullName evidence="2">Uncharacterized protein</fullName>
    </submittedName>
</protein>
<sequence length="220" mass="24455">MRESGTTPDPERISGHQWLREDSRSLQQTRRGLNLFLYGIVLVFFALLGVLYFRFTTDLLSVMMTLLPILSMTGNLLMLAGAIYCRAVPAEADCRNLLWGVIAGVCANIIFSGFMYSDPSLMPMPVALLLKLVGYTGLILFALFQRRLLLYVDRPDQTGKVTILVLTTALFLLGSWGMEVVAYLELMEIASITIYAVMLPGFFTYPCFLGSLKKAFVPAG</sequence>
<evidence type="ECO:0000313" key="2">
    <source>
        <dbReference type="EMBL" id="QDT19029.1"/>
    </source>
</evidence>
<organism evidence="2 3">
    <name type="scientific">Gimesia chilikensis</name>
    <dbReference type="NCBI Taxonomy" id="2605989"/>
    <lineage>
        <taxon>Bacteria</taxon>
        <taxon>Pseudomonadati</taxon>
        <taxon>Planctomycetota</taxon>
        <taxon>Planctomycetia</taxon>
        <taxon>Planctomycetales</taxon>
        <taxon>Planctomycetaceae</taxon>
        <taxon>Gimesia</taxon>
    </lineage>
</organism>
<reference evidence="2 3" key="1">
    <citation type="submission" date="2019-02" db="EMBL/GenBank/DDBJ databases">
        <title>Deep-cultivation of Planctomycetes and their phenomic and genomic characterization uncovers novel biology.</title>
        <authorList>
            <person name="Wiegand S."/>
            <person name="Jogler M."/>
            <person name="Boedeker C."/>
            <person name="Pinto D."/>
            <person name="Vollmers J."/>
            <person name="Rivas-Marin E."/>
            <person name="Kohn T."/>
            <person name="Peeters S.H."/>
            <person name="Heuer A."/>
            <person name="Rast P."/>
            <person name="Oberbeckmann S."/>
            <person name="Bunk B."/>
            <person name="Jeske O."/>
            <person name="Meyerdierks A."/>
            <person name="Storesund J.E."/>
            <person name="Kallscheuer N."/>
            <person name="Luecker S."/>
            <person name="Lage O.M."/>
            <person name="Pohl T."/>
            <person name="Merkel B.J."/>
            <person name="Hornburger P."/>
            <person name="Mueller R.-W."/>
            <person name="Bruemmer F."/>
            <person name="Labrenz M."/>
            <person name="Spormann A.M."/>
            <person name="Op den Camp H."/>
            <person name="Overmann J."/>
            <person name="Amann R."/>
            <person name="Jetten M.S.M."/>
            <person name="Mascher T."/>
            <person name="Medema M.H."/>
            <person name="Devos D.P."/>
            <person name="Kaster A.-K."/>
            <person name="Ovreas L."/>
            <person name="Rohde M."/>
            <person name="Galperin M.Y."/>
            <person name="Jogler C."/>
        </authorList>
    </citation>
    <scope>NUCLEOTIDE SEQUENCE [LARGE SCALE GENOMIC DNA]</scope>
    <source>
        <strain evidence="2 3">HG66A1</strain>
    </source>
</reference>
<keyword evidence="1" id="KW-0812">Transmembrane</keyword>
<dbReference type="AlphaFoldDB" id="A0A517PI46"/>
<dbReference type="Proteomes" id="UP000320421">
    <property type="component" value="Chromosome"/>
</dbReference>
<evidence type="ECO:0000313" key="3">
    <source>
        <dbReference type="Proteomes" id="UP000320421"/>
    </source>
</evidence>